<dbReference type="OrthoDB" id="267730at2759"/>
<comment type="caution">
    <text evidence="3">The sequence shown here is derived from an EMBL/GenBank/DDBJ whole genome shotgun (WGS) entry which is preliminary data.</text>
</comment>
<gene>
    <name evidence="3" type="ORF">CUR178_06097</name>
</gene>
<reference evidence="3 4" key="1">
    <citation type="submission" date="2021-02" db="EMBL/GenBank/DDBJ databases">
        <title>Leishmania (Mundinia) enrietti genome sequencing and assembly.</title>
        <authorList>
            <person name="Almutairi H."/>
            <person name="Gatherer D."/>
        </authorList>
    </citation>
    <scope>NUCLEOTIDE SEQUENCE [LARGE SCALE GENOMIC DNA]</scope>
    <source>
        <strain evidence="3">CUR178</strain>
    </source>
</reference>
<keyword evidence="1" id="KW-0175">Coiled coil</keyword>
<organism evidence="3 4">
    <name type="scientific">Leishmania enriettii</name>
    <dbReference type="NCBI Taxonomy" id="5663"/>
    <lineage>
        <taxon>Eukaryota</taxon>
        <taxon>Discoba</taxon>
        <taxon>Euglenozoa</taxon>
        <taxon>Kinetoplastea</taxon>
        <taxon>Metakinetoplastina</taxon>
        <taxon>Trypanosomatida</taxon>
        <taxon>Trypanosomatidae</taxon>
        <taxon>Leishmaniinae</taxon>
        <taxon>Leishmania</taxon>
    </lineage>
</organism>
<feature type="region of interest" description="Disordered" evidence="2">
    <location>
        <begin position="398"/>
        <end position="419"/>
    </location>
</feature>
<dbReference type="Proteomes" id="UP000674179">
    <property type="component" value="Chromosome 17"/>
</dbReference>
<evidence type="ECO:0000256" key="2">
    <source>
        <dbReference type="SAM" id="MobiDB-lite"/>
    </source>
</evidence>
<evidence type="ECO:0000256" key="1">
    <source>
        <dbReference type="SAM" id="Coils"/>
    </source>
</evidence>
<feature type="compositionally biased region" description="Basic and acidic residues" evidence="2">
    <location>
        <begin position="530"/>
        <end position="553"/>
    </location>
</feature>
<feature type="region of interest" description="Disordered" evidence="2">
    <location>
        <begin position="669"/>
        <end position="698"/>
    </location>
</feature>
<evidence type="ECO:0000313" key="3">
    <source>
        <dbReference type="EMBL" id="KAG5482237.1"/>
    </source>
</evidence>
<keyword evidence="4" id="KW-1185">Reference proteome</keyword>
<sequence length="717" mass="75811">MLSSKVHADAKAMVVVVDVFTSLAQQTLSPPAKASVLERFEIDVDVVPHSTTADMLLADVAGALQEMQLVMCAPLQTAALAPGNVLPPLALIQQAIGVHANNGSDRRQGSLISPVRDSYAAAVQHALDSVDTCQMPAAAPPLLSSLALRIGNDYVVEAWAGYLSPSNVIWSVVPQLMEAASSITSKAAEQAASPSTSFRRVLTQNPASAGATAEAESTPHVPLAALPWFSRDSAPMPTNAFSRASSGALLSGSEANTASFAVNRATADVNGNERSPKSSLAVGSTVSSPLPSLLCTQQQPTEHAVALEDVDVVAFRRLQARQVQLLARGAKRHDDLLAVSGLATAPAEDQRHPKPALPWAADAAAAQAGLGRLQAEHALNGDQGDVGAAVAMRAGAGKSLNEAGGGDSQSGAGRWRWGVGNASDRSSQLQLRVQWLSTVRTKIHAYRRETAALRRATEKARQRRESMKEHLREEIAQLEAEEAQRSAALAERDVLRCRVLRLEAQVAAAKAAEMALLARQESTNVLPPASEKEQRASRDLRAVRRSAESHEQHVTAVGAKPALEPCIDAPASERRDSSTHSPPLSQANRSAPSASGGYGRGSNGVHRWSGRRVPLTTHCDTIAVPPKSTAWELPAAQQWPSRSRSRLAIERSFLSPSLQAEVWAALASDDDTDSSITASRSDSAGSAEARGGGRRSFGVTAEKGVEEVLLQPTVRMR</sequence>
<feature type="compositionally biased region" description="Polar residues" evidence="2">
    <location>
        <begin position="277"/>
        <end position="288"/>
    </location>
</feature>
<protein>
    <submittedName>
        <fullName evidence="3">Uncharacterized protein</fullName>
    </submittedName>
</protein>
<dbReference type="AlphaFoldDB" id="A0A836H9V4"/>
<feature type="region of interest" description="Disordered" evidence="2">
    <location>
        <begin position="525"/>
        <end position="612"/>
    </location>
</feature>
<feature type="compositionally biased region" description="Polar residues" evidence="2">
    <location>
        <begin position="579"/>
        <end position="593"/>
    </location>
</feature>
<feature type="coiled-coil region" evidence="1">
    <location>
        <begin position="453"/>
        <end position="493"/>
    </location>
</feature>
<evidence type="ECO:0000313" key="4">
    <source>
        <dbReference type="Proteomes" id="UP000674179"/>
    </source>
</evidence>
<dbReference type="KEGG" id="lenr:94173281"/>
<dbReference type="EMBL" id="JAFHKP010000017">
    <property type="protein sequence ID" value="KAG5482237.1"/>
    <property type="molecule type" value="Genomic_DNA"/>
</dbReference>
<feature type="compositionally biased region" description="Low complexity" evidence="2">
    <location>
        <begin position="674"/>
        <end position="689"/>
    </location>
</feature>
<accession>A0A836H9V4</accession>
<name>A0A836H9V4_LEIEN</name>
<dbReference type="RefSeq" id="XP_067694099.1">
    <property type="nucleotide sequence ID" value="XM_067837771.1"/>
</dbReference>
<feature type="region of interest" description="Disordered" evidence="2">
    <location>
        <begin position="269"/>
        <end position="288"/>
    </location>
</feature>
<proteinExistence type="predicted"/>
<dbReference type="GeneID" id="94173281"/>